<dbReference type="PROSITE" id="PS50297">
    <property type="entry name" value="ANK_REP_REGION"/>
    <property type="match status" value="1"/>
</dbReference>
<dbReference type="InterPro" id="IPR036770">
    <property type="entry name" value="Ankyrin_rpt-contain_sf"/>
</dbReference>
<accession>A0A8E2JTD9</accession>
<proteinExistence type="predicted"/>
<feature type="domain" description="GPI inositol-deacylase winged helix" evidence="3">
    <location>
        <begin position="470"/>
        <end position="543"/>
    </location>
</feature>
<evidence type="ECO:0000259" key="3">
    <source>
        <dbReference type="Pfam" id="PF22939"/>
    </source>
</evidence>
<dbReference type="PROSITE" id="PS50088">
    <property type="entry name" value="ANK_REPEAT"/>
    <property type="match status" value="1"/>
</dbReference>
<keyword evidence="2" id="KW-0040">ANK repeat</keyword>
<dbReference type="Proteomes" id="UP000250140">
    <property type="component" value="Unassembled WGS sequence"/>
</dbReference>
<dbReference type="AlphaFoldDB" id="A0A8E2JTD9"/>
<evidence type="ECO:0000259" key="4">
    <source>
        <dbReference type="Pfam" id="PF24883"/>
    </source>
</evidence>
<evidence type="ECO:0000313" key="6">
    <source>
        <dbReference type="Proteomes" id="UP000250140"/>
    </source>
</evidence>
<sequence length="714" mass="80129">MDPLSVTASIIAVLQLSAKVLEYLNNVKDAPKDRAQCAIETSNLYNLLFNLRIRVEEGDPMKPWYTAVRALAVENGPLDQFKQALETLQAKMTDGGRLKKVGEALVWKFKKEEVASILDRMERLKSLVEIALQMDHFKLSQAIKDDTQAIKDNINSVRIHADDAGHRRLLEWISPTDYPAQQSDIIKRRQEGTGQWFLDADDVARWLSEAKATLFCPGIPGAGKTMVAAIAIDHLLKSVQNSLYGVAYVCCDYKAQEEQDATSMLAAILKQLMQARPSIVEPVERLHQQHTSKGTRPSLNEISSALRDVLAHYPTVYIVIDALDECRDTDGARRQFLAKLQELQAERDVRLMATSRFIPEIMDGFKEALRLEVQASKEDVKRFVAGQIYRLPRCIQRDPALQEMVQEKIVEAVEGMFLLARLHTDSLLDKRTAKDVKSTLARLSKGSAALDNAYRDALQRIEGQLDGDYELAKKVLSWITFAKRPLTTAEICCALAVEPDEAELDLENIPDVEDLVSVCAGLVVVDQESAVVRLVHYTTQEYFERIKDTWNPGAQMQIALTCLTYLSFRVFQSGSCSSDEEFNERLRGSKFLDYAAKHWGEHAATVENEVCQLACSFLSHGELVSCAVQVLSVPNYRYRDYSQKYPRNITRLHLAARFGLSIILEAMIPTQVQEIAIALGKKDSNGQTLLNLAAEHGHYRMAELLVNKGADVNA</sequence>
<dbReference type="InterPro" id="IPR027417">
    <property type="entry name" value="P-loop_NTPase"/>
</dbReference>
<protein>
    <recommendedName>
        <fullName evidence="7">AAA+ ATPase domain-containing protein</fullName>
    </recommendedName>
</protein>
<keyword evidence="6" id="KW-1185">Reference proteome</keyword>
<keyword evidence="1" id="KW-0677">Repeat</keyword>
<dbReference type="Gene3D" id="3.40.50.300">
    <property type="entry name" value="P-loop containing nucleotide triphosphate hydrolases"/>
    <property type="match status" value="1"/>
</dbReference>
<evidence type="ECO:0000256" key="1">
    <source>
        <dbReference type="ARBA" id="ARBA00022737"/>
    </source>
</evidence>
<dbReference type="InterPro" id="IPR002110">
    <property type="entry name" value="Ankyrin_rpt"/>
</dbReference>
<dbReference type="EMBL" id="KV749577">
    <property type="protein sequence ID" value="OCL08849.1"/>
    <property type="molecule type" value="Genomic_DNA"/>
</dbReference>
<dbReference type="Pfam" id="PF24883">
    <property type="entry name" value="NPHP3_N"/>
    <property type="match status" value="1"/>
</dbReference>
<evidence type="ECO:0008006" key="7">
    <source>
        <dbReference type="Google" id="ProtNLM"/>
    </source>
</evidence>
<feature type="repeat" description="ANK" evidence="2">
    <location>
        <begin position="685"/>
        <end position="714"/>
    </location>
</feature>
<dbReference type="Pfam" id="PF12796">
    <property type="entry name" value="Ank_2"/>
    <property type="match status" value="1"/>
</dbReference>
<evidence type="ECO:0000313" key="5">
    <source>
        <dbReference type="EMBL" id="OCL08849.1"/>
    </source>
</evidence>
<dbReference type="SUPFAM" id="SSF52540">
    <property type="entry name" value="P-loop containing nucleoside triphosphate hydrolases"/>
    <property type="match status" value="1"/>
</dbReference>
<dbReference type="PANTHER" id="PTHR10039">
    <property type="entry name" value="AMELOGENIN"/>
    <property type="match status" value="1"/>
</dbReference>
<dbReference type="InterPro" id="IPR054471">
    <property type="entry name" value="GPIID_WHD"/>
</dbReference>
<dbReference type="InterPro" id="IPR056884">
    <property type="entry name" value="NPHP3-like_N"/>
</dbReference>
<dbReference type="PANTHER" id="PTHR10039:SF15">
    <property type="entry name" value="NACHT DOMAIN-CONTAINING PROTEIN"/>
    <property type="match status" value="1"/>
</dbReference>
<reference evidence="5 6" key="1">
    <citation type="journal article" date="2016" name="Nat. Commun.">
        <title>Ectomycorrhizal ecology is imprinted in the genome of the dominant symbiotic fungus Cenococcum geophilum.</title>
        <authorList>
            <consortium name="DOE Joint Genome Institute"/>
            <person name="Peter M."/>
            <person name="Kohler A."/>
            <person name="Ohm R.A."/>
            <person name="Kuo A."/>
            <person name="Krutzmann J."/>
            <person name="Morin E."/>
            <person name="Arend M."/>
            <person name="Barry K.W."/>
            <person name="Binder M."/>
            <person name="Choi C."/>
            <person name="Clum A."/>
            <person name="Copeland A."/>
            <person name="Grisel N."/>
            <person name="Haridas S."/>
            <person name="Kipfer T."/>
            <person name="LaButti K."/>
            <person name="Lindquist E."/>
            <person name="Lipzen A."/>
            <person name="Maire R."/>
            <person name="Meier B."/>
            <person name="Mihaltcheva S."/>
            <person name="Molinier V."/>
            <person name="Murat C."/>
            <person name="Poggeler S."/>
            <person name="Quandt C.A."/>
            <person name="Sperisen C."/>
            <person name="Tritt A."/>
            <person name="Tisserant E."/>
            <person name="Crous P.W."/>
            <person name="Henrissat B."/>
            <person name="Nehls U."/>
            <person name="Egli S."/>
            <person name="Spatafora J.W."/>
            <person name="Grigoriev I.V."/>
            <person name="Martin F.M."/>
        </authorList>
    </citation>
    <scope>NUCLEOTIDE SEQUENCE [LARGE SCALE GENOMIC DNA]</scope>
    <source>
        <strain evidence="5 6">CBS 207.34</strain>
    </source>
</reference>
<dbReference type="SMART" id="SM00248">
    <property type="entry name" value="ANK"/>
    <property type="match status" value="2"/>
</dbReference>
<evidence type="ECO:0000256" key="2">
    <source>
        <dbReference type="PROSITE-ProRule" id="PRU00023"/>
    </source>
</evidence>
<organism evidence="5 6">
    <name type="scientific">Glonium stellatum</name>
    <dbReference type="NCBI Taxonomy" id="574774"/>
    <lineage>
        <taxon>Eukaryota</taxon>
        <taxon>Fungi</taxon>
        <taxon>Dikarya</taxon>
        <taxon>Ascomycota</taxon>
        <taxon>Pezizomycotina</taxon>
        <taxon>Dothideomycetes</taxon>
        <taxon>Pleosporomycetidae</taxon>
        <taxon>Gloniales</taxon>
        <taxon>Gloniaceae</taxon>
        <taxon>Glonium</taxon>
    </lineage>
</organism>
<gene>
    <name evidence="5" type="ORF">AOQ84DRAFT_317778</name>
</gene>
<dbReference type="Pfam" id="PF22939">
    <property type="entry name" value="WHD_GPIID"/>
    <property type="match status" value="1"/>
</dbReference>
<dbReference type="SUPFAM" id="SSF48403">
    <property type="entry name" value="Ankyrin repeat"/>
    <property type="match status" value="1"/>
</dbReference>
<dbReference type="Gene3D" id="1.25.40.20">
    <property type="entry name" value="Ankyrin repeat-containing domain"/>
    <property type="match status" value="1"/>
</dbReference>
<dbReference type="OrthoDB" id="195446at2759"/>
<feature type="domain" description="Nephrocystin 3-like N-terminal" evidence="4">
    <location>
        <begin position="192"/>
        <end position="356"/>
    </location>
</feature>
<feature type="non-terminal residue" evidence="5">
    <location>
        <position position="714"/>
    </location>
</feature>
<name>A0A8E2JTD9_9PEZI</name>